<dbReference type="InterPro" id="IPR036412">
    <property type="entry name" value="HAD-like_sf"/>
</dbReference>
<comment type="similarity">
    <text evidence="2">Belongs to the HAD-like hydrolase superfamily. CbbY/CbbZ/Gph/YieH family.</text>
</comment>
<comment type="cofactor">
    <cofactor evidence="1">
        <name>Mg(2+)</name>
        <dbReference type="ChEBI" id="CHEBI:18420"/>
    </cofactor>
</comment>
<comment type="catalytic activity">
    <reaction evidence="6">
        <text>psi-UMP + H2O = pseudouridine + phosphate</text>
        <dbReference type="Rhea" id="RHEA:10944"/>
        <dbReference type="ChEBI" id="CHEBI:15377"/>
        <dbReference type="ChEBI" id="CHEBI:17802"/>
        <dbReference type="ChEBI" id="CHEBI:43474"/>
        <dbReference type="ChEBI" id="CHEBI:58380"/>
        <dbReference type="EC" id="3.1.3.96"/>
    </reaction>
</comment>
<dbReference type="AlphaFoldDB" id="A0A0B6YRX1"/>
<keyword evidence="5" id="KW-0460">Magnesium</keyword>
<protein>
    <recommendedName>
        <fullName evidence="7">pseudouridine 5'-phosphatase</fullName>
        <ecNumber evidence="7">3.1.3.96</ecNumber>
    </recommendedName>
    <alternativeName>
        <fullName evidence="8">Pseudouridine-5'-monophosphatase</fullName>
    </alternativeName>
</protein>
<name>A0A0B6YRX1_9EUPU</name>
<dbReference type="Gene3D" id="3.40.50.1000">
    <property type="entry name" value="HAD superfamily/HAD-like"/>
    <property type="match status" value="1"/>
</dbReference>
<accession>A0A0B6YRX1</accession>
<evidence type="ECO:0000256" key="5">
    <source>
        <dbReference type="ARBA" id="ARBA00022842"/>
    </source>
</evidence>
<evidence type="ECO:0000256" key="4">
    <source>
        <dbReference type="ARBA" id="ARBA00022801"/>
    </source>
</evidence>
<evidence type="ECO:0000256" key="8">
    <source>
        <dbReference type="ARBA" id="ARBA00083904"/>
    </source>
</evidence>
<dbReference type="SFLD" id="SFLDS00003">
    <property type="entry name" value="Haloacid_Dehalogenase"/>
    <property type="match status" value="1"/>
</dbReference>
<dbReference type="Gene3D" id="1.10.150.240">
    <property type="entry name" value="Putative phosphatase, domain 2"/>
    <property type="match status" value="1"/>
</dbReference>
<reference evidence="9" key="1">
    <citation type="submission" date="2014-12" db="EMBL/GenBank/DDBJ databases">
        <title>Insight into the proteome of Arion vulgaris.</title>
        <authorList>
            <person name="Aradska J."/>
            <person name="Bulat T."/>
            <person name="Smidak R."/>
            <person name="Sarate P."/>
            <person name="Gangsoo J."/>
            <person name="Sialana F."/>
            <person name="Bilban M."/>
            <person name="Lubec G."/>
        </authorList>
    </citation>
    <scope>NUCLEOTIDE SEQUENCE</scope>
    <source>
        <tissue evidence="9">Skin</tissue>
    </source>
</reference>
<dbReference type="SFLD" id="SFLDG01135">
    <property type="entry name" value="C1.5.6:_HAD__Beta-PGM__Phospha"/>
    <property type="match status" value="1"/>
</dbReference>
<dbReference type="EC" id="3.1.3.96" evidence="7"/>
<dbReference type="InterPro" id="IPR023214">
    <property type="entry name" value="HAD_sf"/>
</dbReference>
<dbReference type="InterPro" id="IPR006439">
    <property type="entry name" value="HAD-SF_hydro_IA"/>
</dbReference>
<dbReference type="Pfam" id="PF13419">
    <property type="entry name" value="HAD_2"/>
    <property type="match status" value="1"/>
</dbReference>
<dbReference type="GO" id="GO:0046872">
    <property type="term" value="F:metal ion binding"/>
    <property type="evidence" value="ECO:0007669"/>
    <property type="project" value="UniProtKB-KW"/>
</dbReference>
<dbReference type="PANTHER" id="PTHR18901">
    <property type="entry name" value="2-DEOXYGLUCOSE-6-PHOSPHATE PHOSPHATASE 2"/>
    <property type="match status" value="1"/>
</dbReference>
<dbReference type="FunFam" id="1.10.150.240:FF:000001">
    <property type="entry name" value="Haloacid dehalogenase-like hydrolase domain"/>
    <property type="match status" value="1"/>
</dbReference>
<sequence length="244" mass="27416">LPPACCHKMSASRNVQSGSKITHVIFDVDGLLIDTERIYSECFQEICGEFGKEFTWEIKVKQMGKKERDAGQVLIDALNLSVSQDELIKKLQAKLDEKLPSTKVLPGVKKLVEHLHNHNIPMALASGSDGWGFIRKTAAHKDLFNLFHHCVLSSDDPEVKQGKPAPDCFLVCAQRFEDRPQLNEVLVFEDAPHGVEAGLAAGMRVVWVPDDRTDRTSFQDRVDLILDSLEQFKPEYFGLPPYDS</sequence>
<keyword evidence="3" id="KW-0479">Metal-binding</keyword>
<evidence type="ECO:0000256" key="7">
    <source>
        <dbReference type="ARBA" id="ARBA00066578"/>
    </source>
</evidence>
<dbReference type="InterPro" id="IPR023198">
    <property type="entry name" value="PGP-like_dom2"/>
</dbReference>
<evidence type="ECO:0000256" key="1">
    <source>
        <dbReference type="ARBA" id="ARBA00001946"/>
    </source>
</evidence>
<proteinExistence type="inferred from homology"/>
<evidence type="ECO:0000256" key="3">
    <source>
        <dbReference type="ARBA" id="ARBA00022723"/>
    </source>
</evidence>
<evidence type="ECO:0000256" key="6">
    <source>
        <dbReference type="ARBA" id="ARBA00052504"/>
    </source>
</evidence>
<evidence type="ECO:0000256" key="2">
    <source>
        <dbReference type="ARBA" id="ARBA00006171"/>
    </source>
</evidence>
<dbReference type="PANTHER" id="PTHR18901:SF38">
    <property type="entry name" value="PSEUDOURIDINE-5'-PHOSPHATASE"/>
    <property type="match status" value="1"/>
</dbReference>
<dbReference type="EMBL" id="HACG01012144">
    <property type="protein sequence ID" value="CEK59009.1"/>
    <property type="molecule type" value="Transcribed_RNA"/>
</dbReference>
<keyword evidence="4" id="KW-0378">Hydrolase</keyword>
<dbReference type="NCBIfam" id="TIGR01509">
    <property type="entry name" value="HAD-SF-IA-v3"/>
    <property type="match status" value="1"/>
</dbReference>
<feature type="non-terminal residue" evidence="9">
    <location>
        <position position="1"/>
    </location>
</feature>
<organism evidence="9">
    <name type="scientific">Arion vulgaris</name>
    <dbReference type="NCBI Taxonomy" id="1028688"/>
    <lineage>
        <taxon>Eukaryota</taxon>
        <taxon>Metazoa</taxon>
        <taxon>Spiralia</taxon>
        <taxon>Lophotrochozoa</taxon>
        <taxon>Mollusca</taxon>
        <taxon>Gastropoda</taxon>
        <taxon>Heterobranchia</taxon>
        <taxon>Euthyneura</taxon>
        <taxon>Panpulmonata</taxon>
        <taxon>Eupulmonata</taxon>
        <taxon>Stylommatophora</taxon>
        <taxon>Helicina</taxon>
        <taxon>Arionoidea</taxon>
        <taxon>Arionidae</taxon>
        <taxon>Arion</taxon>
    </lineage>
</organism>
<dbReference type="SUPFAM" id="SSF56784">
    <property type="entry name" value="HAD-like"/>
    <property type="match status" value="1"/>
</dbReference>
<dbReference type="FunFam" id="3.40.50.1000:FF:000055">
    <property type="entry name" value="Haloacid dehalogenase-like hydrolase family protein"/>
    <property type="match status" value="1"/>
</dbReference>
<gene>
    <name evidence="9" type="primary">ORF34892</name>
</gene>
<dbReference type="GO" id="GO:1990738">
    <property type="term" value="F:pseudouridine 5'-phosphatase activity"/>
    <property type="evidence" value="ECO:0007669"/>
    <property type="project" value="UniProtKB-EC"/>
</dbReference>
<dbReference type="SFLD" id="SFLDG01129">
    <property type="entry name" value="C1.5:_HAD__Beta-PGM__Phosphata"/>
    <property type="match status" value="1"/>
</dbReference>
<evidence type="ECO:0000313" key="9">
    <source>
        <dbReference type="EMBL" id="CEK59009.1"/>
    </source>
</evidence>
<dbReference type="InterPro" id="IPR041492">
    <property type="entry name" value="HAD_2"/>
</dbReference>